<dbReference type="InterPro" id="IPR041698">
    <property type="entry name" value="Methyltransf_25"/>
</dbReference>
<dbReference type="GO" id="GO:0008168">
    <property type="term" value="F:methyltransferase activity"/>
    <property type="evidence" value="ECO:0007669"/>
    <property type="project" value="UniProtKB-KW"/>
</dbReference>
<dbReference type="PANTHER" id="PTHR43861">
    <property type="entry name" value="TRANS-ACONITATE 2-METHYLTRANSFERASE-RELATED"/>
    <property type="match status" value="1"/>
</dbReference>
<gene>
    <name evidence="4" type="ORF">BV95_00253</name>
</gene>
<dbReference type="GO" id="GO:0032259">
    <property type="term" value="P:methylation"/>
    <property type="evidence" value="ECO:0007669"/>
    <property type="project" value="UniProtKB-KW"/>
</dbReference>
<dbReference type="PANTHER" id="PTHR43861:SF1">
    <property type="entry name" value="TRANS-ACONITATE 2-METHYLTRANSFERASE"/>
    <property type="match status" value="1"/>
</dbReference>
<proteinExistence type="predicted"/>
<evidence type="ECO:0000256" key="2">
    <source>
        <dbReference type="ARBA" id="ARBA00022679"/>
    </source>
</evidence>
<keyword evidence="2 4" id="KW-0808">Transferase</keyword>
<dbReference type="InterPro" id="IPR029063">
    <property type="entry name" value="SAM-dependent_MTases_sf"/>
</dbReference>
<dbReference type="RefSeq" id="WP_030091407.1">
    <property type="nucleotide sequence ID" value="NZ_JFHR01000001.1"/>
</dbReference>
<protein>
    <submittedName>
        <fullName evidence="4">Type 11 methyltransferase</fullName>
    </submittedName>
</protein>
<dbReference type="SUPFAM" id="SSF53335">
    <property type="entry name" value="S-adenosyl-L-methionine-dependent methyltransferases"/>
    <property type="match status" value="1"/>
</dbReference>
<dbReference type="PATRIC" id="fig|46429.4.peg.251"/>
<dbReference type="Gene3D" id="3.40.50.150">
    <property type="entry name" value="Vaccinia Virus protein VP39"/>
    <property type="match status" value="1"/>
</dbReference>
<dbReference type="EMBL" id="JFHR01000001">
    <property type="protein sequence ID" value="KEQ55614.1"/>
    <property type="molecule type" value="Genomic_DNA"/>
</dbReference>
<dbReference type="Proteomes" id="UP000028411">
    <property type="component" value="Unassembled WGS sequence"/>
</dbReference>
<feature type="domain" description="Methyltransferase" evidence="3">
    <location>
        <begin position="54"/>
        <end position="150"/>
    </location>
</feature>
<evidence type="ECO:0000259" key="3">
    <source>
        <dbReference type="Pfam" id="PF13649"/>
    </source>
</evidence>
<comment type="caution">
    <text evidence="4">The sequence shown here is derived from an EMBL/GenBank/DDBJ whole genome shotgun (WGS) entry which is preliminary data.</text>
</comment>
<dbReference type="AlphaFoldDB" id="A0A081RK91"/>
<dbReference type="eggNOG" id="COG2226">
    <property type="taxonomic scope" value="Bacteria"/>
</dbReference>
<dbReference type="OrthoDB" id="9777638at2"/>
<evidence type="ECO:0000313" key="4">
    <source>
        <dbReference type="EMBL" id="KEQ55614.1"/>
    </source>
</evidence>
<keyword evidence="1 4" id="KW-0489">Methyltransferase</keyword>
<evidence type="ECO:0000256" key="1">
    <source>
        <dbReference type="ARBA" id="ARBA00022603"/>
    </source>
</evidence>
<reference evidence="4 5" key="1">
    <citation type="submission" date="2014-02" db="EMBL/GenBank/DDBJ databases">
        <title>Whole genome sequence of Sphingobium chlorophenolicum NBRC 16172.</title>
        <authorList>
            <person name="Gan H.M."/>
            <person name="Gan H.Y."/>
            <person name="Chew T.H."/>
            <person name="Savka M.A."/>
        </authorList>
    </citation>
    <scope>NUCLEOTIDE SEQUENCE [LARGE SCALE GENOMIC DNA]</scope>
    <source>
        <strain evidence="4 5">NBRC 16172</strain>
    </source>
</reference>
<dbReference type="CDD" id="cd02440">
    <property type="entry name" value="AdoMet_MTases"/>
    <property type="match status" value="1"/>
</dbReference>
<organism evidence="4 5">
    <name type="scientific">Sphingobium chlorophenolicum</name>
    <dbReference type="NCBI Taxonomy" id="46429"/>
    <lineage>
        <taxon>Bacteria</taxon>
        <taxon>Pseudomonadati</taxon>
        <taxon>Pseudomonadota</taxon>
        <taxon>Alphaproteobacteria</taxon>
        <taxon>Sphingomonadales</taxon>
        <taxon>Sphingomonadaceae</taxon>
        <taxon>Sphingobium</taxon>
    </lineage>
</organism>
<dbReference type="Pfam" id="PF13649">
    <property type="entry name" value="Methyltransf_25"/>
    <property type="match status" value="1"/>
</dbReference>
<accession>A0A081RK91</accession>
<evidence type="ECO:0000313" key="5">
    <source>
        <dbReference type="Proteomes" id="UP000028411"/>
    </source>
</evidence>
<sequence>MNDAGENREGLAAHDWAGQAGMRWLAQLDRFESMIEPIGRALLAQAAYNAGETVVDVGCGGGWTTRQIATAVGNTGFALGLDISPDLVGMARERAQRAGLANIRFEQGDAATTMLEEAPFDRLFSRFGSMFFAEPYPAFANLRRMLRDGGRLDIAVWASIADNPWQLSVMGIIKEHMDLPTPQSRAPGPFALGEQDYVIDLLQSAGFCEVRFDAWTGEQRVGGPGSDPESAARFVLEGMQIGDLVRQNGAEVRKAIHQHLVELFERHCDENGVHMGAKAWLVSARA</sequence>
<name>A0A081RK91_SPHCR</name>